<dbReference type="Proteomes" id="UP001500967">
    <property type="component" value="Unassembled WGS sequence"/>
</dbReference>
<evidence type="ECO:0000256" key="1">
    <source>
        <dbReference type="PROSITE-ProRule" id="PRU00409"/>
    </source>
</evidence>
<name>A0ABN0TPM5_9ACTN</name>
<proteinExistence type="predicted"/>
<dbReference type="InterPro" id="IPR036291">
    <property type="entry name" value="NAD(P)-bd_dom_sf"/>
</dbReference>
<dbReference type="Gene3D" id="3.40.50.20">
    <property type="match status" value="1"/>
</dbReference>
<gene>
    <name evidence="3" type="ORF">GCM10009539_10430</name>
</gene>
<reference evidence="3 4" key="1">
    <citation type="journal article" date="2019" name="Int. J. Syst. Evol. Microbiol.">
        <title>The Global Catalogue of Microorganisms (GCM) 10K type strain sequencing project: providing services to taxonomists for standard genome sequencing and annotation.</title>
        <authorList>
            <consortium name="The Broad Institute Genomics Platform"/>
            <consortium name="The Broad Institute Genome Sequencing Center for Infectious Disease"/>
            <person name="Wu L."/>
            <person name="Ma J."/>
        </authorList>
    </citation>
    <scope>NUCLEOTIDE SEQUENCE [LARGE SCALE GENOMIC DNA]</scope>
    <source>
        <strain evidence="3 4">JCM 10425</strain>
    </source>
</reference>
<dbReference type="PROSITE" id="PS50975">
    <property type="entry name" value="ATP_GRASP"/>
    <property type="match status" value="1"/>
</dbReference>
<accession>A0ABN0TPM5</accession>
<evidence type="ECO:0000313" key="3">
    <source>
        <dbReference type="EMBL" id="GAA0226947.1"/>
    </source>
</evidence>
<evidence type="ECO:0000259" key="2">
    <source>
        <dbReference type="PROSITE" id="PS50975"/>
    </source>
</evidence>
<keyword evidence="1" id="KW-0547">Nucleotide-binding</keyword>
<keyword evidence="4" id="KW-1185">Reference proteome</keyword>
<dbReference type="SUPFAM" id="SSF56059">
    <property type="entry name" value="Glutathione synthetase ATP-binding domain-like"/>
    <property type="match status" value="1"/>
</dbReference>
<organism evidence="3 4">
    <name type="scientific">Cryptosporangium japonicum</name>
    <dbReference type="NCBI Taxonomy" id="80872"/>
    <lineage>
        <taxon>Bacteria</taxon>
        <taxon>Bacillati</taxon>
        <taxon>Actinomycetota</taxon>
        <taxon>Actinomycetes</taxon>
        <taxon>Cryptosporangiales</taxon>
        <taxon>Cryptosporangiaceae</taxon>
        <taxon>Cryptosporangium</taxon>
    </lineage>
</organism>
<dbReference type="Gene3D" id="3.30.470.20">
    <property type="entry name" value="ATP-grasp fold, B domain"/>
    <property type="match status" value="1"/>
</dbReference>
<dbReference type="InterPro" id="IPR011761">
    <property type="entry name" value="ATP-grasp"/>
</dbReference>
<evidence type="ECO:0000313" key="4">
    <source>
        <dbReference type="Proteomes" id="UP001500967"/>
    </source>
</evidence>
<comment type="caution">
    <text evidence="3">The sequence shown here is derived from an EMBL/GenBank/DDBJ whole genome shotgun (WGS) entry which is preliminary data.</text>
</comment>
<feature type="domain" description="ATP-grasp" evidence="2">
    <location>
        <begin position="112"/>
        <end position="293"/>
    </location>
</feature>
<dbReference type="EMBL" id="BAAAGX010000006">
    <property type="protein sequence ID" value="GAA0226947.1"/>
    <property type="molecule type" value="Genomic_DNA"/>
</dbReference>
<sequence>MSRAGGVVLVTGAGGPAGRSLSAQLRERGVRVLGVDLVPPADAPEVLAVPPVTAADYVTTLHRLAAEHQVSLIIPTVAEELQIVAPHADGPVAIVVGSVASAALAHDKWWTARTLESHDVAVPRYVRPSPGTAAEDLGNLLGWPFVTKPRVGRGGRGVRVHRAADVGDRRFPAEPPLIAQEFAPGAEYVVNVYRPWRRGRVTAVVLRKTDRTHGEIGNALTVERVDAPDVAALAVDAVTALDLCGPADLDIRRRLDGQALVLEVNARFGAHSAAAPEVLQGLLDEHDLRELVTA</sequence>
<dbReference type="InterPro" id="IPR003806">
    <property type="entry name" value="ATP-grasp_PylC-type"/>
</dbReference>
<dbReference type="Pfam" id="PF02655">
    <property type="entry name" value="ATP-grasp_3"/>
    <property type="match status" value="1"/>
</dbReference>
<keyword evidence="1" id="KW-0067">ATP-binding</keyword>
<protein>
    <submittedName>
        <fullName evidence="3">ATP-grasp domain-containing protein</fullName>
    </submittedName>
</protein>
<dbReference type="SUPFAM" id="SSF51735">
    <property type="entry name" value="NAD(P)-binding Rossmann-fold domains"/>
    <property type="match status" value="1"/>
</dbReference>